<dbReference type="PANTHER" id="PTHR43712">
    <property type="entry name" value="PUTATIVE (AFU_ORTHOLOGUE AFUA_4G14580)-RELATED"/>
    <property type="match status" value="1"/>
</dbReference>
<comment type="caution">
    <text evidence="6">The sequence shown here is derived from an EMBL/GenBank/DDBJ whole genome shotgun (WGS) entry which is preliminary data.</text>
</comment>
<evidence type="ECO:0000259" key="5">
    <source>
        <dbReference type="Pfam" id="PF08100"/>
    </source>
</evidence>
<evidence type="ECO:0000259" key="4">
    <source>
        <dbReference type="Pfam" id="PF00891"/>
    </source>
</evidence>
<evidence type="ECO:0000313" key="6">
    <source>
        <dbReference type="EMBL" id="GAW66438.1"/>
    </source>
</evidence>
<dbReference type="Pfam" id="PF00891">
    <property type="entry name" value="Methyltransf_2"/>
    <property type="match status" value="1"/>
</dbReference>
<proteinExistence type="predicted"/>
<dbReference type="InterPro" id="IPR036388">
    <property type="entry name" value="WH-like_DNA-bd_sf"/>
</dbReference>
<dbReference type="RefSeq" id="WP_085812794.1">
    <property type="nucleotide sequence ID" value="NZ_BDQG01000001.1"/>
</dbReference>
<dbReference type="SUPFAM" id="SSF53335">
    <property type="entry name" value="S-adenosyl-L-methionine-dependent methyltransferases"/>
    <property type="match status" value="1"/>
</dbReference>
<dbReference type="InterPro" id="IPR001077">
    <property type="entry name" value="COMT_C"/>
</dbReference>
<dbReference type="GO" id="GO:0032259">
    <property type="term" value="P:methylation"/>
    <property type="evidence" value="ECO:0007669"/>
    <property type="project" value="UniProtKB-KW"/>
</dbReference>
<dbReference type="SUPFAM" id="SSF46785">
    <property type="entry name" value="Winged helix' DNA-binding domain"/>
    <property type="match status" value="1"/>
</dbReference>
<keyword evidence="3" id="KW-0949">S-adenosyl-L-methionine</keyword>
<dbReference type="Proteomes" id="UP000194153">
    <property type="component" value="Unassembled WGS sequence"/>
</dbReference>
<evidence type="ECO:0000256" key="1">
    <source>
        <dbReference type="ARBA" id="ARBA00022603"/>
    </source>
</evidence>
<dbReference type="PROSITE" id="PS51683">
    <property type="entry name" value="SAM_OMT_II"/>
    <property type="match status" value="1"/>
</dbReference>
<reference evidence="7" key="2">
    <citation type="submission" date="2017-05" db="EMBL/GenBank/DDBJ databases">
        <title>Draft genome sequence of Geobacter pelophilus, a iron(III)-reducing bacteria.</title>
        <authorList>
            <person name="Aoyagi T."/>
            <person name="Koike H."/>
            <person name="Morita T."/>
            <person name="Sato Y."/>
            <person name="Habe H."/>
            <person name="Hori T."/>
        </authorList>
    </citation>
    <scope>NUCLEOTIDE SEQUENCE [LARGE SCALE GENOMIC DNA]</scope>
    <source>
        <strain evidence="7">Drf2</strain>
    </source>
</reference>
<dbReference type="InterPro" id="IPR036390">
    <property type="entry name" value="WH_DNA-bd_sf"/>
</dbReference>
<dbReference type="CDD" id="cd02440">
    <property type="entry name" value="AdoMet_MTases"/>
    <property type="match status" value="1"/>
</dbReference>
<dbReference type="PANTHER" id="PTHR43712:SF2">
    <property type="entry name" value="O-METHYLTRANSFERASE CICE"/>
    <property type="match status" value="1"/>
</dbReference>
<name>A0ABQ0MH79_9BACT</name>
<feature type="domain" description="O-methyltransferase dimerisation" evidence="5">
    <location>
        <begin position="13"/>
        <end position="88"/>
    </location>
</feature>
<protein>
    <submittedName>
        <fullName evidence="6">SAM-dependent methyltransferase</fullName>
    </submittedName>
</protein>
<dbReference type="PIRSF" id="PIRSF005739">
    <property type="entry name" value="O-mtase"/>
    <property type="match status" value="1"/>
</dbReference>
<evidence type="ECO:0000313" key="7">
    <source>
        <dbReference type="Proteomes" id="UP000194153"/>
    </source>
</evidence>
<evidence type="ECO:0000256" key="2">
    <source>
        <dbReference type="ARBA" id="ARBA00022679"/>
    </source>
</evidence>
<dbReference type="InterPro" id="IPR029063">
    <property type="entry name" value="SAM-dependent_MTases_sf"/>
</dbReference>
<dbReference type="Pfam" id="PF08100">
    <property type="entry name" value="Dimerisation"/>
    <property type="match status" value="1"/>
</dbReference>
<dbReference type="GO" id="GO:0008168">
    <property type="term" value="F:methyltransferase activity"/>
    <property type="evidence" value="ECO:0007669"/>
    <property type="project" value="UniProtKB-KW"/>
</dbReference>
<dbReference type="InterPro" id="IPR012967">
    <property type="entry name" value="COMT_dimerisation"/>
</dbReference>
<sequence length="333" mass="36456">MEKKNWTIAGLLELSGSYWSTCALHAGVKLDVFTQLDNGPVPSETVAARVNCDRRGLSMLLHALVALGLLEKQGEAFAATPFAASYLSRNSHEYLGHIIMHHHHLMTSWANLDQAVRTGKPVRERVSHEDVESSRESFLMGMFNLAMQLAPRVVPQIDLSGHRRLLDIGGGPGTYAIHFCRQNPDLEAVICDLPTTRSFAEKTVAHFDLSDRIGFIDVDFEKEELPEGFDVAWLSHVLHGIGPDACDTLLKKAVKVLEPGGLLLVQEFILDDTRDAPLFPALFSLNMLLGTPEGQSYSEGEIVAMLQKAGATDVRRLQIQLPNGAGIIAGTKG</sequence>
<dbReference type="Gene3D" id="1.10.10.10">
    <property type="entry name" value="Winged helix-like DNA-binding domain superfamily/Winged helix DNA-binding domain"/>
    <property type="match status" value="1"/>
</dbReference>
<dbReference type="InterPro" id="IPR016461">
    <property type="entry name" value="COMT-like"/>
</dbReference>
<organism evidence="6 7">
    <name type="scientific">Geoanaerobacter pelophilus</name>
    <dbReference type="NCBI Taxonomy" id="60036"/>
    <lineage>
        <taxon>Bacteria</taxon>
        <taxon>Pseudomonadati</taxon>
        <taxon>Thermodesulfobacteriota</taxon>
        <taxon>Desulfuromonadia</taxon>
        <taxon>Geobacterales</taxon>
        <taxon>Geobacteraceae</taxon>
        <taxon>Geoanaerobacter</taxon>
    </lineage>
</organism>
<accession>A0ABQ0MH79</accession>
<keyword evidence="7" id="KW-1185">Reference proteome</keyword>
<dbReference type="Gene3D" id="3.40.50.150">
    <property type="entry name" value="Vaccinia Virus protein VP39"/>
    <property type="match status" value="1"/>
</dbReference>
<feature type="domain" description="O-methyltransferase C-terminal" evidence="4">
    <location>
        <begin position="128"/>
        <end position="310"/>
    </location>
</feature>
<keyword evidence="1 6" id="KW-0489">Methyltransferase</keyword>
<evidence type="ECO:0000256" key="3">
    <source>
        <dbReference type="ARBA" id="ARBA00022691"/>
    </source>
</evidence>
<dbReference type="EMBL" id="BDQG01000001">
    <property type="protein sequence ID" value="GAW66438.1"/>
    <property type="molecule type" value="Genomic_DNA"/>
</dbReference>
<keyword evidence="2" id="KW-0808">Transferase</keyword>
<gene>
    <name evidence="6" type="ORF">GPEL0_01r1806</name>
</gene>
<reference evidence="6 7" key="1">
    <citation type="submission" date="2017-04" db="EMBL/GenBank/DDBJ databases">
        <authorList>
            <consortium name="Geobacter pelophilus Genome Sequencing"/>
            <person name="Aoyagi T."/>
            <person name="Koike H."/>
            <person name="Hori T."/>
        </authorList>
    </citation>
    <scope>NUCLEOTIDE SEQUENCE [LARGE SCALE GENOMIC DNA]</scope>
    <source>
        <strain evidence="6 7">Drf2</strain>
    </source>
</reference>